<feature type="compositionally biased region" description="Basic and acidic residues" evidence="1">
    <location>
        <begin position="111"/>
        <end position="126"/>
    </location>
</feature>
<gene>
    <name evidence="2" type="ORF">SDC9_142305</name>
</gene>
<evidence type="ECO:0000256" key="1">
    <source>
        <dbReference type="SAM" id="MobiDB-lite"/>
    </source>
</evidence>
<evidence type="ECO:0000313" key="2">
    <source>
        <dbReference type="EMBL" id="MPM95154.1"/>
    </source>
</evidence>
<proteinExistence type="predicted"/>
<dbReference type="AlphaFoldDB" id="A0A645E041"/>
<dbReference type="EMBL" id="VSSQ01041680">
    <property type="protein sequence ID" value="MPM95154.1"/>
    <property type="molecule type" value="Genomic_DNA"/>
</dbReference>
<organism evidence="2">
    <name type="scientific">bioreactor metagenome</name>
    <dbReference type="NCBI Taxonomy" id="1076179"/>
    <lineage>
        <taxon>unclassified sequences</taxon>
        <taxon>metagenomes</taxon>
        <taxon>ecological metagenomes</taxon>
    </lineage>
</organism>
<name>A0A645E041_9ZZZZ</name>
<reference evidence="2" key="1">
    <citation type="submission" date="2019-08" db="EMBL/GenBank/DDBJ databases">
        <authorList>
            <person name="Kucharzyk K."/>
            <person name="Murdoch R.W."/>
            <person name="Higgins S."/>
            <person name="Loffler F."/>
        </authorList>
    </citation>
    <scope>NUCLEOTIDE SEQUENCE</scope>
</reference>
<comment type="caution">
    <text evidence="2">The sequence shown here is derived from an EMBL/GenBank/DDBJ whole genome shotgun (WGS) entry which is preliminary data.</text>
</comment>
<accession>A0A645E041</accession>
<feature type="region of interest" description="Disordered" evidence="1">
    <location>
        <begin position="67"/>
        <end position="164"/>
    </location>
</feature>
<feature type="region of interest" description="Disordered" evidence="1">
    <location>
        <begin position="1"/>
        <end position="25"/>
    </location>
</feature>
<sequence length="187" mass="21166">MRRVGQAIHHAGFPEQVAQHQHADERRRIRNQQDYHHRHHNGKQNFLRFRHLAQLLHLDRAFLLGGHRPHNGRLDQRDKRHIGVGRDGNGRQIGDGQPRGTEDCGGAVCPADDRDSRRHRRFEAQGKRQQKGCKNPQLRARPHQHGRGAGNQGAEVGHGPNAQKNNGWVNGLFHALIEKPEQAGVLG</sequence>
<protein>
    <submittedName>
        <fullName evidence="2">Uncharacterized protein</fullName>
    </submittedName>
</protein>